<name>A0AA35G6U7_9FIRM</name>
<dbReference type="AlphaFoldDB" id="A0AA35G6U7"/>
<accession>A0AA35G6U7</accession>
<organism evidence="1 2">
    <name type="scientific">Caldinitratiruptor microaerophilus</name>
    <dbReference type="NCBI Taxonomy" id="671077"/>
    <lineage>
        <taxon>Bacteria</taxon>
        <taxon>Bacillati</taxon>
        <taxon>Bacillota</taxon>
        <taxon>Clostridia</taxon>
        <taxon>Eubacteriales</taxon>
        <taxon>Symbiobacteriaceae</taxon>
        <taxon>Caldinitratiruptor</taxon>
    </lineage>
</organism>
<dbReference type="KEGG" id="cmic:caldi_29810"/>
<reference evidence="1" key="1">
    <citation type="submission" date="2022-03" db="EMBL/GenBank/DDBJ databases">
        <title>Complete genome sequence of Caldinitratiruptor microaerophilus.</title>
        <authorList>
            <person name="Mukaiyama R."/>
            <person name="Nishiyama T."/>
            <person name="Ueda K."/>
        </authorList>
    </citation>
    <scope>NUCLEOTIDE SEQUENCE</scope>
    <source>
        <strain evidence="1">JCM 16183</strain>
    </source>
</reference>
<dbReference type="Proteomes" id="UP001163687">
    <property type="component" value="Chromosome"/>
</dbReference>
<sequence>MNGTYSRKTVRYIEELGPSGSRYYRQELITSRSWRDPSSLYWTTPRPITERMFRRAEAQGFPAVRRRPQGRLAAVLPIRR</sequence>
<keyword evidence="2" id="KW-1185">Reference proteome</keyword>
<dbReference type="EMBL" id="AP025628">
    <property type="protein sequence ID" value="BDG61891.1"/>
    <property type="molecule type" value="Genomic_DNA"/>
</dbReference>
<evidence type="ECO:0000313" key="1">
    <source>
        <dbReference type="EMBL" id="BDG61891.1"/>
    </source>
</evidence>
<evidence type="ECO:0000313" key="2">
    <source>
        <dbReference type="Proteomes" id="UP001163687"/>
    </source>
</evidence>
<gene>
    <name evidence="1" type="ORF">caldi_29810</name>
</gene>
<protein>
    <submittedName>
        <fullName evidence="1">Uncharacterized protein</fullName>
    </submittedName>
</protein>
<proteinExistence type="predicted"/>